<proteinExistence type="inferred from homology"/>
<dbReference type="SUPFAM" id="SSF53383">
    <property type="entry name" value="PLP-dependent transferases"/>
    <property type="match status" value="1"/>
</dbReference>
<reference evidence="8 9" key="1">
    <citation type="submission" date="2021-01" db="EMBL/GenBank/DDBJ databases">
        <title>Genomic Encyclopedia of Type Strains, Phase IV (KMG-IV): sequencing the most valuable type-strain genomes for metagenomic binning, comparative biology and taxonomic classification.</title>
        <authorList>
            <person name="Goeker M."/>
        </authorList>
    </citation>
    <scope>NUCLEOTIDE SEQUENCE [LARGE SCALE GENOMIC DNA]</scope>
    <source>
        <strain evidence="8 9">DSM 105482</strain>
    </source>
</reference>
<dbReference type="InterPro" id="IPR015421">
    <property type="entry name" value="PyrdxlP-dep_Trfase_major"/>
</dbReference>
<dbReference type="CDD" id="cd00609">
    <property type="entry name" value="AAT_like"/>
    <property type="match status" value="1"/>
</dbReference>
<protein>
    <recommendedName>
        <fullName evidence="6">Aminotransferase</fullName>
        <ecNumber evidence="6">2.6.1.-</ecNumber>
    </recommendedName>
</protein>
<comment type="similarity">
    <text evidence="2 6">Belongs to the class-I pyridoxal-phosphate-dependent aminotransferase family.</text>
</comment>
<keyword evidence="3 6" id="KW-0032">Aminotransferase</keyword>
<dbReference type="InterPro" id="IPR004838">
    <property type="entry name" value="NHTrfase_class1_PyrdxlP-BS"/>
</dbReference>
<keyword evidence="5" id="KW-0663">Pyridoxal phosphate</keyword>
<dbReference type="InterPro" id="IPR015422">
    <property type="entry name" value="PyrdxlP-dep_Trfase_small"/>
</dbReference>
<evidence type="ECO:0000313" key="9">
    <source>
        <dbReference type="Proteomes" id="UP000823486"/>
    </source>
</evidence>
<dbReference type="InterPro" id="IPR050596">
    <property type="entry name" value="AspAT/PAT-like"/>
</dbReference>
<dbReference type="Gene3D" id="3.90.1150.10">
    <property type="entry name" value="Aspartate Aminotransferase, domain 1"/>
    <property type="match status" value="1"/>
</dbReference>
<evidence type="ECO:0000256" key="4">
    <source>
        <dbReference type="ARBA" id="ARBA00022679"/>
    </source>
</evidence>
<comment type="cofactor">
    <cofactor evidence="1 6">
        <name>pyridoxal 5'-phosphate</name>
        <dbReference type="ChEBI" id="CHEBI:597326"/>
    </cofactor>
</comment>
<dbReference type="NCBIfam" id="NF005817">
    <property type="entry name" value="PRK07683.1"/>
    <property type="match status" value="1"/>
</dbReference>
<evidence type="ECO:0000313" key="8">
    <source>
        <dbReference type="EMBL" id="MBM7694625.1"/>
    </source>
</evidence>
<dbReference type="PANTHER" id="PTHR46383">
    <property type="entry name" value="ASPARTATE AMINOTRANSFERASE"/>
    <property type="match status" value="1"/>
</dbReference>
<accession>A0ABS2QN82</accession>
<evidence type="ECO:0000256" key="1">
    <source>
        <dbReference type="ARBA" id="ARBA00001933"/>
    </source>
</evidence>
<comment type="caution">
    <text evidence="8">The sequence shown here is derived from an EMBL/GenBank/DDBJ whole genome shotgun (WGS) entry which is preliminary data.</text>
</comment>
<dbReference type="PRINTS" id="PR00753">
    <property type="entry name" value="ACCSYNTHASE"/>
</dbReference>
<dbReference type="InterPro" id="IPR015424">
    <property type="entry name" value="PyrdxlP-dep_Trfase"/>
</dbReference>
<gene>
    <name evidence="8" type="ORF">JOC77_004100</name>
</gene>
<dbReference type="PANTHER" id="PTHR46383:SF4">
    <property type="entry name" value="AMINOTRANSFERASE"/>
    <property type="match status" value="1"/>
</dbReference>
<dbReference type="Gene3D" id="3.40.640.10">
    <property type="entry name" value="Type I PLP-dependent aspartate aminotransferase-like (Major domain)"/>
    <property type="match status" value="1"/>
</dbReference>
<keyword evidence="9" id="KW-1185">Reference proteome</keyword>
<dbReference type="PROSITE" id="PS00105">
    <property type="entry name" value="AA_TRANSFER_CLASS_1"/>
    <property type="match status" value="1"/>
</dbReference>
<dbReference type="GO" id="GO:0008483">
    <property type="term" value="F:transaminase activity"/>
    <property type="evidence" value="ECO:0007669"/>
    <property type="project" value="UniProtKB-KW"/>
</dbReference>
<evidence type="ECO:0000256" key="2">
    <source>
        <dbReference type="ARBA" id="ARBA00007441"/>
    </source>
</evidence>
<dbReference type="Proteomes" id="UP000823486">
    <property type="component" value="Unassembled WGS sequence"/>
</dbReference>
<evidence type="ECO:0000256" key="6">
    <source>
        <dbReference type="RuleBase" id="RU000481"/>
    </source>
</evidence>
<organism evidence="8 9">
    <name type="scientific">Peribacillus deserti</name>
    <dbReference type="NCBI Taxonomy" id="673318"/>
    <lineage>
        <taxon>Bacteria</taxon>
        <taxon>Bacillati</taxon>
        <taxon>Bacillota</taxon>
        <taxon>Bacilli</taxon>
        <taxon>Bacillales</taxon>
        <taxon>Bacillaceae</taxon>
        <taxon>Peribacillus</taxon>
    </lineage>
</organism>
<keyword evidence="4 6" id="KW-0808">Transferase</keyword>
<dbReference type="RefSeq" id="WP_204547601.1">
    <property type="nucleotide sequence ID" value="NZ_JAFBFI010000029.1"/>
</dbReference>
<dbReference type="EMBL" id="JAFBFI010000029">
    <property type="protein sequence ID" value="MBM7694625.1"/>
    <property type="molecule type" value="Genomic_DNA"/>
</dbReference>
<evidence type="ECO:0000259" key="7">
    <source>
        <dbReference type="Pfam" id="PF00155"/>
    </source>
</evidence>
<dbReference type="Pfam" id="PF00155">
    <property type="entry name" value="Aminotran_1_2"/>
    <property type="match status" value="1"/>
</dbReference>
<sequence>MEEYLNSRVTNLELSGIRKFFNMVAEYDDVVSLTIGQPDFPTPLHIKEAAKQAIDENFTVYTHNAGFLELRQAAAQYLYKKYNVSYEAETEIIVTTGASQAIDISLRTLLSEGDEVILPGPVYPGYEPIVKLCGATPVLADITKSSFKMNAEIISSYITEKTKCIILPYPSNPTGVTLSKDELREIAELVKGKGIFILADEIYSELVFDQKHTSIAEFLKEQTILINGLSKSHSMTGWRIGFLYAPKDIARHILKVHQYNVSCASSISQKAAYAAVTAGFDDAAAMREEYKKRREFVYNRLVEMKLEVVKPDGAFYFFIKLPEAYSSSLDFALELLKTQRVALVPGDAFSIMGEGYVRLSYAYSMETLKKALDRLQLFLKK</sequence>
<feature type="domain" description="Aminotransferase class I/classII large" evidence="7">
    <location>
        <begin position="29"/>
        <end position="375"/>
    </location>
</feature>
<evidence type="ECO:0000256" key="5">
    <source>
        <dbReference type="ARBA" id="ARBA00022898"/>
    </source>
</evidence>
<dbReference type="EC" id="2.6.1.-" evidence="6"/>
<name>A0ABS2QN82_9BACI</name>
<evidence type="ECO:0000256" key="3">
    <source>
        <dbReference type="ARBA" id="ARBA00022576"/>
    </source>
</evidence>
<dbReference type="InterPro" id="IPR004839">
    <property type="entry name" value="Aminotransferase_I/II_large"/>
</dbReference>